<organism evidence="5 6">
    <name type="scientific">Tieghemostelium lacteum</name>
    <name type="common">Slime mold</name>
    <name type="synonym">Dictyostelium lacteum</name>
    <dbReference type="NCBI Taxonomy" id="361077"/>
    <lineage>
        <taxon>Eukaryota</taxon>
        <taxon>Amoebozoa</taxon>
        <taxon>Evosea</taxon>
        <taxon>Eumycetozoa</taxon>
        <taxon>Dictyostelia</taxon>
        <taxon>Dictyosteliales</taxon>
        <taxon>Raperosteliaceae</taxon>
        <taxon>Tieghemostelium</taxon>
    </lineage>
</organism>
<evidence type="ECO:0000256" key="2">
    <source>
        <dbReference type="ARBA" id="ARBA00007002"/>
    </source>
</evidence>
<evidence type="ECO:0000256" key="3">
    <source>
        <dbReference type="ARBA" id="ARBA00023242"/>
    </source>
</evidence>
<evidence type="ECO:0000256" key="4">
    <source>
        <dbReference type="SAM" id="MobiDB-lite"/>
    </source>
</evidence>
<dbReference type="FunFam" id="1.10.287.660:FF:000001">
    <property type="entry name" value="pre-mRNA-splicing factor ISY1 homolog"/>
    <property type="match status" value="1"/>
</dbReference>
<evidence type="ECO:0000256" key="1">
    <source>
        <dbReference type="ARBA" id="ARBA00004123"/>
    </source>
</evidence>
<gene>
    <name evidence="5" type="ORF">DLAC_08938</name>
</gene>
<evidence type="ECO:0000313" key="5">
    <source>
        <dbReference type="EMBL" id="KYQ90331.1"/>
    </source>
</evidence>
<feature type="compositionally biased region" description="Low complexity" evidence="4">
    <location>
        <begin position="215"/>
        <end position="233"/>
    </location>
</feature>
<protein>
    <submittedName>
        <fullName evidence="5">ISY1-like protein</fullName>
    </submittedName>
</protein>
<dbReference type="EMBL" id="LODT01000037">
    <property type="protein sequence ID" value="KYQ90331.1"/>
    <property type="molecule type" value="Genomic_DNA"/>
</dbReference>
<dbReference type="Gene3D" id="1.10.287.660">
    <property type="entry name" value="Helix hairpin bin"/>
    <property type="match status" value="1"/>
</dbReference>
<dbReference type="FunCoup" id="A0A151Z8S9">
    <property type="interactions" value="915"/>
</dbReference>
<evidence type="ECO:0000313" key="6">
    <source>
        <dbReference type="Proteomes" id="UP000076078"/>
    </source>
</evidence>
<dbReference type="PANTHER" id="PTHR13021">
    <property type="entry name" value="PRE-MRNA-SPLICING FACTOR ISY1"/>
    <property type="match status" value="1"/>
</dbReference>
<sequence>MARNEEKAQSMLNRFLRLKEGENKYSEKRPYLSSECDSLSDADKWRRQILREITKNIQDIQSPTLGEHKTRDLNDHINKLMREKHHWEKRIIELGGPNYINSAARVFDANGKEPLGDGLYKYYGEARNLPGVKELYDKPKQEKLKKSKVELSMPVDADYYGYGDDDYRLAEIEKPFEEEAINRCVEQWKLEQKEKYQIKGQRQPNRNNTKDTNEISDSMDIDSNINNSSSSSSGTKIFKSHVPLPSKEELNQIILEKKKEELRKKYIG</sequence>
<dbReference type="STRING" id="361077.A0A151Z8S9"/>
<keyword evidence="6" id="KW-1185">Reference proteome</keyword>
<dbReference type="OrthoDB" id="1739576at2759"/>
<dbReference type="GO" id="GO:0000350">
    <property type="term" value="P:generation of catalytic spliceosome for second transesterification step"/>
    <property type="evidence" value="ECO:0007669"/>
    <property type="project" value="InterPro"/>
</dbReference>
<accession>A0A151Z8S9</accession>
<dbReference type="InterPro" id="IPR029012">
    <property type="entry name" value="Helix_hairpin_bin_sf"/>
</dbReference>
<keyword evidence="3" id="KW-0539">Nucleus</keyword>
<dbReference type="Proteomes" id="UP000076078">
    <property type="component" value="Unassembled WGS sequence"/>
</dbReference>
<comment type="subcellular location">
    <subcellularLocation>
        <location evidence="1">Nucleus</location>
    </subcellularLocation>
</comment>
<dbReference type="InterPro" id="IPR037200">
    <property type="entry name" value="Isy1_sf"/>
</dbReference>
<reference evidence="5 6" key="1">
    <citation type="submission" date="2015-12" db="EMBL/GenBank/DDBJ databases">
        <title>Dictyostelia acquired genes for synthesis and detection of signals that induce cell-type specialization by lateral gene transfer from prokaryotes.</title>
        <authorList>
            <person name="Gloeckner G."/>
            <person name="Schaap P."/>
        </authorList>
    </citation>
    <scope>NUCLEOTIDE SEQUENCE [LARGE SCALE GENOMIC DNA]</scope>
    <source>
        <strain evidence="5 6">TK</strain>
    </source>
</reference>
<dbReference type="AlphaFoldDB" id="A0A151Z8S9"/>
<comment type="caution">
    <text evidence="5">The sequence shown here is derived from an EMBL/GenBank/DDBJ whole genome shotgun (WGS) entry which is preliminary data.</text>
</comment>
<name>A0A151Z8S9_TIELA</name>
<dbReference type="GO" id="GO:0005634">
    <property type="term" value="C:nucleus"/>
    <property type="evidence" value="ECO:0007669"/>
    <property type="project" value="UniProtKB-SubCell"/>
</dbReference>
<feature type="region of interest" description="Disordered" evidence="4">
    <location>
        <begin position="195"/>
        <end position="240"/>
    </location>
</feature>
<dbReference type="Pfam" id="PF06246">
    <property type="entry name" value="Isy1"/>
    <property type="match status" value="1"/>
</dbReference>
<dbReference type="InParanoid" id="A0A151Z8S9"/>
<dbReference type="OMA" id="QKFTAHV"/>
<proteinExistence type="inferred from homology"/>
<comment type="similarity">
    <text evidence="2">Belongs to the ISY1 family.</text>
</comment>
<dbReference type="SUPFAM" id="SSF140102">
    <property type="entry name" value="ISY1 domain-like"/>
    <property type="match status" value="1"/>
</dbReference>
<dbReference type="InterPro" id="IPR009360">
    <property type="entry name" value="Isy1"/>
</dbReference>